<dbReference type="SUPFAM" id="SSF53474">
    <property type="entry name" value="alpha/beta-Hydrolases"/>
    <property type="match status" value="1"/>
</dbReference>
<evidence type="ECO:0000313" key="3">
    <source>
        <dbReference type="Proteomes" id="UP000790833"/>
    </source>
</evidence>
<comment type="caution">
    <text evidence="2">The sequence shown here is derived from an EMBL/GenBank/DDBJ whole genome shotgun (WGS) entry which is preliminary data.</text>
</comment>
<dbReference type="InterPro" id="IPR029058">
    <property type="entry name" value="AB_hydrolase_fold"/>
</dbReference>
<dbReference type="InterPro" id="IPR000073">
    <property type="entry name" value="AB_hydrolase_1"/>
</dbReference>
<dbReference type="GO" id="GO:0042171">
    <property type="term" value="F:lysophosphatidic acid acyltransferase activity"/>
    <property type="evidence" value="ECO:0007669"/>
    <property type="project" value="TreeGrafter"/>
</dbReference>
<dbReference type="Gene3D" id="3.40.50.1820">
    <property type="entry name" value="alpha/beta hydrolase"/>
    <property type="match status" value="1"/>
</dbReference>
<dbReference type="GeneID" id="66116239"/>
<accession>A0A9P7V5W1</accession>
<dbReference type="GO" id="GO:0005743">
    <property type="term" value="C:mitochondrial inner membrane"/>
    <property type="evidence" value="ECO:0007669"/>
    <property type="project" value="TreeGrafter"/>
</dbReference>
<dbReference type="Proteomes" id="UP000790833">
    <property type="component" value="Unassembled WGS sequence"/>
</dbReference>
<dbReference type="GO" id="GO:0006654">
    <property type="term" value="P:phosphatidic acid biosynthetic process"/>
    <property type="evidence" value="ECO:0007669"/>
    <property type="project" value="TreeGrafter"/>
</dbReference>
<dbReference type="PANTHER" id="PTHR42886">
    <property type="entry name" value="RE40534P-RELATED"/>
    <property type="match status" value="1"/>
</dbReference>
<dbReference type="EMBL" id="JAHMUF010000024">
    <property type="protein sequence ID" value="KAG7191729.1"/>
    <property type="molecule type" value="Genomic_DNA"/>
</dbReference>
<dbReference type="GO" id="GO:0055088">
    <property type="term" value="P:lipid homeostasis"/>
    <property type="evidence" value="ECO:0007669"/>
    <property type="project" value="TreeGrafter"/>
</dbReference>
<dbReference type="GO" id="GO:0035965">
    <property type="term" value="P:cardiolipin acyl-chain remodeling"/>
    <property type="evidence" value="ECO:0007669"/>
    <property type="project" value="TreeGrafter"/>
</dbReference>
<keyword evidence="3" id="KW-1185">Reference proteome</keyword>
<dbReference type="Pfam" id="PF00561">
    <property type="entry name" value="Abhydrolase_1"/>
    <property type="match status" value="1"/>
</dbReference>
<evidence type="ECO:0000313" key="2">
    <source>
        <dbReference type="EMBL" id="KAG7191729.1"/>
    </source>
</evidence>
<dbReference type="OrthoDB" id="7457040at2759"/>
<organism evidence="2 3">
    <name type="scientific">Scheffersomyces spartinae</name>
    <dbReference type="NCBI Taxonomy" id="45513"/>
    <lineage>
        <taxon>Eukaryota</taxon>
        <taxon>Fungi</taxon>
        <taxon>Dikarya</taxon>
        <taxon>Ascomycota</taxon>
        <taxon>Saccharomycotina</taxon>
        <taxon>Pichiomycetes</taxon>
        <taxon>Debaryomycetaceae</taxon>
        <taxon>Scheffersomyces</taxon>
    </lineage>
</organism>
<feature type="domain" description="AB hydrolase-1" evidence="1">
    <location>
        <begin position="109"/>
        <end position="278"/>
    </location>
</feature>
<gene>
    <name evidence="2" type="ORF">KQ657_002865</name>
</gene>
<dbReference type="AlphaFoldDB" id="A0A9P7V5W1"/>
<sequence length="512" mass="59846">MLRRSFKRWINLPSSKEALPFSLPPNYKPNKRVVKHLPWTKCMEIWLRSFQKGMVQTLQNKLVELQVNPAKYVNHDIRWENKKVAVDEQGNWINEIVFELKSQQDKPVKHVVFLHGYGAALGCFARNFQLINLFKDTHYNYKIHFLDNITFGLSSNPKMANDPLNHNWVEKCAPIKVIDNDLPTDSKKLYKKYYKLVDEYHVDTERFEEYQATFKPIVKLLEDFYCGAIDLWRKNSGIEKIDYLIGHSYGGYWSGSYAVRYPDNFQNLVLLSPVGVERHCHAVTNNLLRNEGAQITNDETLVSLKPSLDPTSYNFLSRIPILGLKHINYWYYVQPFLPRLLKWLGPWGVQKYYQMWYLKLFKINKVINSLGGGAKLFKSENDLVYGTNTEVRLLIEYLYNTTIQGSNSDIYIKHLLTPSTVSKWPLYDKYFQYFQNGHKFRDDQKITVAYGQFDFMNAEAGEKLIQLIQHNMVTPQNAKVVSIREGGHNLYIDNPFDTNTLLHLIVAADDNL</sequence>
<reference evidence="2" key="1">
    <citation type="submission" date="2021-03" db="EMBL/GenBank/DDBJ databases">
        <authorList>
            <person name="Palmer J.M."/>
        </authorList>
    </citation>
    <scope>NUCLEOTIDE SEQUENCE</scope>
    <source>
        <strain evidence="2">ARV_011</strain>
    </source>
</reference>
<dbReference type="GO" id="GO:0004623">
    <property type="term" value="F:phospholipase A2 activity"/>
    <property type="evidence" value="ECO:0007669"/>
    <property type="project" value="TreeGrafter"/>
</dbReference>
<name>A0A9P7V5W1_9ASCO</name>
<dbReference type="RefSeq" id="XP_043047281.1">
    <property type="nucleotide sequence ID" value="XM_043193612.1"/>
</dbReference>
<proteinExistence type="predicted"/>
<protein>
    <recommendedName>
        <fullName evidence="1">AB hydrolase-1 domain-containing protein</fullName>
    </recommendedName>
</protein>
<evidence type="ECO:0000259" key="1">
    <source>
        <dbReference type="Pfam" id="PF00561"/>
    </source>
</evidence>
<dbReference type="PANTHER" id="PTHR42886:SF23">
    <property type="entry name" value="1-ACYLGLYCEROL-3-PHOSPHATE O-ACYLTRANSFERASE ICT1-RELATED"/>
    <property type="match status" value="1"/>
</dbReference>